<proteinExistence type="predicted"/>
<organism evidence="2 3">
    <name type="scientific">Stylosanthes scabra</name>
    <dbReference type="NCBI Taxonomy" id="79078"/>
    <lineage>
        <taxon>Eukaryota</taxon>
        <taxon>Viridiplantae</taxon>
        <taxon>Streptophyta</taxon>
        <taxon>Embryophyta</taxon>
        <taxon>Tracheophyta</taxon>
        <taxon>Spermatophyta</taxon>
        <taxon>Magnoliopsida</taxon>
        <taxon>eudicotyledons</taxon>
        <taxon>Gunneridae</taxon>
        <taxon>Pentapetalae</taxon>
        <taxon>rosids</taxon>
        <taxon>fabids</taxon>
        <taxon>Fabales</taxon>
        <taxon>Fabaceae</taxon>
        <taxon>Papilionoideae</taxon>
        <taxon>50 kb inversion clade</taxon>
        <taxon>dalbergioids sensu lato</taxon>
        <taxon>Dalbergieae</taxon>
        <taxon>Pterocarpus clade</taxon>
        <taxon>Stylosanthes</taxon>
    </lineage>
</organism>
<dbReference type="Proteomes" id="UP001341840">
    <property type="component" value="Unassembled WGS sequence"/>
</dbReference>
<reference evidence="2 3" key="1">
    <citation type="journal article" date="2023" name="Plants (Basel)">
        <title>Bridging the Gap: Combining Genomics and Transcriptomics Approaches to Understand Stylosanthes scabra, an Orphan Legume from the Brazilian Caatinga.</title>
        <authorList>
            <person name="Ferreira-Neto J.R.C."/>
            <person name="da Silva M.D."/>
            <person name="Binneck E."/>
            <person name="de Melo N.F."/>
            <person name="da Silva R.H."/>
            <person name="de Melo A.L.T.M."/>
            <person name="Pandolfi V."/>
            <person name="Bustamante F.O."/>
            <person name="Brasileiro-Vidal A.C."/>
            <person name="Benko-Iseppon A.M."/>
        </authorList>
    </citation>
    <scope>NUCLEOTIDE SEQUENCE [LARGE SCALE GENOMIC DNA]</scope>
    <source>
        <tissue evidence="2">Leaves</tissue>
    </source>
</reference>
<sequence>MVEIDEEATKEEVSSPDKENEFFIATVYGGNEGKPEDLPEKCADPGPCFVTCKIGKVYVPDYLCDPGACASNFSLEVGDVIEIFQPTRPPIPQEESVHQARKQESVGEIKQKTADPTVTPKQKNEQKTPTPVQRSKQKKEDTKAVKKKKPKKEKKERKAELNCTNFKDLLGKLKNINSAIIKDGGIGAHLVEDNSKLK</sequence>
<keyword evidence="3" id="KW-1185">Reference proteome</keyword>
<evidence type="ECO:0000313" key="2">
    <source>
        <dbReference type="EMBL" id="MED6173581.1"/>
    </source>
</evidence>
<feature type="compositionally biased region" description="Basic and acidic residues" evidence="1">
    <location>
        <begin position="95"/>
        <end position="113"/>
    </location>
</feature>
<accession>A0ABU6VJ38</accession>
<feature type="region of interest" description="Disordered" evidence="1">
    <location>
        <begin position="89"/>
        <end position="160"/>
    </location>
</feature>
<feature type="compositionally biased region" description="Polar residues" evidence="1">
    <location>
        <begin position="114"/>
        <end position="134"/>
    </location>
</feature>
<feature type="compositionally biased region" description="Basic and acidic residues" evidence="1">
    <location>
        <begin position="10"/>
        <end position="20"/>
    </location>
</feature>
<name>A0ABU6VJ38_9FABA</name>
<feature type="region of interest" description="Disordered" evidence="1">
    <location>
        <begin position="1"/>
        <end position="20"/>
    </location>
</feature>
<comment type="caution">
    <text evidence="2">The sequence shown here is derived from an EMBL/GenBank/DDBJ whole genome shotgun (WGS) entry which is preliminary data.</text>
</comment>
<evidence type="ECO:0000256" key="1">
    <source>
        <dbReference type="SAM" id="MobiDB-lite"/>
    </source>
</evidence>
<gene>
    <name evidence="2" type="ORF">PIB30_060898</name>
</gene>
<evidence type="ECO:0000313" key="3">
    <source>
        <dbReference type="Proteomes" id="UP001341840"/>
    </source>
</evidence>
<protein>
    <submittedName>
        <fullName evidence="2">Uncharacterized protein</fullName>
    </submittedName>
</protein>
<feature type="compositionally biased region" description="Basic residues" evidence="1">
    <location>
        <begin position="145"/>
        <end position="155"/>
    </location>
</feature>
<dbReference type="EMBL" id="JASCZI010151579">
    <property type="protein sequence ID" value="MED6173581.1"/>
    <property type="molecule type" value="Genomic_DNA"/>
</dbReference>